<comment type="caution">
    <text evidence="2">The sequence shown here is derived from an EMBL/GenBank/DDBJ whole genome shotgun (WGS) entry which is preliminary data.</text>
</comment>
<protein>
    <submittedName>
        <fullName evidence="2">Uncharacterized protein</fullName>
    </submittedName>
</protein>
<dbReference type="OrthoDB" id="432528at2759"/>
<name>A0A8H3I8W2_9LECA</name>
<accession>A0A8H3I8W2</accession>
<dbReference type="EMBL" id="CAJPDT010000009">
    <property type="protein sequence ID" value="CAF9911770.1"/>
    <property type="molecule type" value="Genomic_DNA"/>
</dbReference>
<proteinExistence type="predicted"/>
<reference evidence="2" key="1">
    <citation type="submission" date="2021-03" db="EMBL/GenBank/DDBJ databases">
        <authorList>
            <person name="Tagirdzhanova G."/>
        </authorList>
    </citation>
    <scope>NUCLEOTIDE SEQUENCE</scope>
</reference>
<evidence type="ECO:0000313" key="3">
    <source>
        <dbReference type="Proteomes" id="UP000664534"/>
    </source>
</evidence>
<feature type="compositionally biased region" description="Basic and acidic residues" evidence="1">
    <location>
        <begin position="264"/>
        <end position="275"/>
    </location>
</feature>
<organism evidence="2 3">
    <name type="scientific">Imshaugia aleurites</name>
    <dbReference type="NCBI Taxonomy" id="172621"/>
    <lineage>
        <taxon>Eukaryota</taxon>
        <taxon>Fungi</taxon>
        <taxon>Dikarya</taxon>
        <taxon>Ascomycota</taxon>
        <taxon>Pezizomycotina</taxon>
        <taxon>Lecanoromycetes</taxon>
        <taxon>OSLEUM clade</taxon>
        <taxon>Lecanoromycetidae</taxon>
        <taxon>Lecanorales</taxon>
        <taxon>Lecanorineae</taxon>
        <taxon>Parmeliaceae</taxon>
        <taxon>Imshaugia</taxon>
    </lineage>
</organism>
<sequence length="343" mass="37936">MDLNELLRGFRQEEESDLFHITREQYVADRDASTRGTANPSVMNKPFWMFQVGPGGLSGWSARTTFGNAEDPFADSKEPVWCFTRYGASCTKLPDGRVVCIGGEHEDWYDPDFCIYNGKSFPPIMNGQEIDRLQIYLSADVVVFDPPQKSDLPPLLTSESIKIYGYPLDIFPPTDSHTSTYFADPIIGKESIIIVGGLGYAGQASSDRTDVYQLSLIDFSIQRVDTSGVGPTGGTHHHEAELITAQGQAAIKITTEAVKELVDRDGGEEFIKTEEDGTSSTLEESKKSTISDSQESISAEGGRDSDHEEESNVSSTIPREAKVLVTTQESKVFTLRLHDMRWI</sequence>
<gene>
    <name evidence="2" type="ORF">IMSHALPRED_010569</name>
</gene>
<keyword evidence="3" id="KW-1185">Reference proteome</keyword>
<dbReference type="Proteomes" id="UP000664534">
    <property type="component" value="Unassembled WGS sequence"/>
</dbReference>
<dbReference type="AlphaFoldDB" id="A0A8H3I8W2"/>
<feature type="region of interest" description="Disordered" evidence="1">
    <location>
        <begin position="264"/>
        <end position="320"/>
    </location>
</feature>
<evidence type="ECO:0000256" key="1">
    <source>
        <dbReference type="SAM" id="MobiDB-lite"/>
    </source>
</evidence>
<evidence type="ECO:0000313" key="2">
    <source>
        <dbReference type="EMBL" id="CAF9911770.1"/>
    </source>
</evidence>